<dbReference type="Proteomes" id="UP000319769">
    <property type="component" value="Unassembled WGS sequence"/>
</dbReference>
<protein>
    <submittedName>
        <fullName evidence="1">Uncharacterized protein</fullName>
    </submittedName>
</protein>
<dbReference type="RefSeq" id="WP_144757708.1">
    <property type="nucleotide sequence ID" value="NZ_VMNW02000008.1"/>
</dbReference>
<reference evidence="1" key="1">
    <citation type="submission" date="2019-09" db="EMBL/GenBank/DDBJ databases">
        <authorList>
            <person name="Teo W.F.A."/>
            <person name="Duangmal K."/>
        </authorList>
    </citation>
    <scope>NUCLEOTIDE SEQUENCE [LARGE SCALE GENOMIC DNA]</scope>
    <source>
        <strain evidence="1">K81G1</strain>
    </source>
</reference>
<accession>A0A5N0VD32</accession>
<sequence length="199" mass="20664">MVPLPVQAALPTRLAPQEPGPAITVPGSSTVVGSWIPTGFPDTPEGALGQLKALNETAVEGGDPSTYDRAYARLAEPGAPSSEDSGLHTLLTNFRRSAGLSAGSAEAGLRVDYDVTHGLIKGSVEDNHFAVVCTLGQLTFEFQTRSTTLGVGDCQAMRWTGSGWKISHGVRAAYAPAAWPGSLDSVKAGYRALTVDGGR</sequence>
<comment type="caution">
    <text evidence="1">The sequence shown here is derived from an EMBL/GenBank/DDBJ whole genome shotgun (WGS) entry which is preliminary data.</text>
</comment>
<dbReference type="AlphaFoldDB" id="A0A5N0VD32"/>
<keyword evidence="2" id="KW-1185">Reference proteome</keyword>
<gene>
    <name evidence="1" type="ORF">FPZ12_008005</name>
</gene>
<evidence type="ECO:0000313" key="2">
    <source>
        <dbReference type="Proteomes" id="UP000319769"/>
    </source>
</evidence>
<organism evidence="1 2">
    <name type="scientific">Amycolatopsis acidicola</name>
    <dbReference type="NCBI Taxonomy" id="2596893"/>
    <lineage>
        <taxon>Bacteria</taxon>
        <taxon>Bacillati</taxon>
        <taxon>Actinomycetota</taxon>
        <taxon>Actinomycetes</taxon>
        <taxon>Pseudonocardiales</taxon>
        <taxon>Pseudonocardiaceae</taxon>
        <taxon>Amycolatopsis</taxon>
    </lineage>
</organism>
<evidence type="ECO:0000313" key="1">
    <source>
        <dbReference type="EMBL" id="KAA9163965.1"/>
    </source>
</evidence>
<name>A0A5N0VD32_9PSEU</name>
<proteinExistence type="predicted"/>
<dbReference type="EMBL" id="VMNW02000008">
    <property type="protein sequence ID" value="KAA9163965.1"/>
    <property type="molecule type" value="Genomic_DNA"/>
</dbReference>
<dbReference type="OrthoDB" id="5188560at2"/>